<dbReference type="FunFam" id="3.40.50.11060:FF:000002">
    <property type="entry name" value="GTP binding protein 6 (putative)"/>
    <property type="match status" value="1"/>
</dbReference>
<feature type="compositionally biased region" description="Gly residues" evidence="7">
    <location>
        <begin position="42"/>
        <end position="55"/>
    </location>
</feature>
<dbReference type="GO" id="GO:0046872">
    <property type="term" value="F:metal ion binding"/>
    <property type="evidence" value="ECO:0007669"/>
    <property type="project" value="UniProtKB-KW"/>
</dbReference>
<dbReference type="Pfam" id="PF16360">
    <property type="entry name" value="GTP-bdg_M"/>
    <property type="match status" value="1"/>
</dbReference>
<organism evidence="9 10">
    <name type="scientific">Mustela putorius furo</name>
    <name type="common">European domestic ferret</name>
    <name type="synonym">Mustela furo</name>
    <dbReference type="NCBI Taxonomy" id="9669"/>
    <lineage>
        <taxon>Eukaryota</taxon>
        <taxon>Metazoa</taxon>
        <taxon>Chordata</taxon>
        <taxon>Craniata</taxon>
        <taxon>Vertebrata</taxon>
        <taxon>Euteleostomi</taxon>
        <taxon>Mammalia</taxon>
        <taxon>Eutheria</taxon>
        <taxon>Laurasiatheria</taxon>
        <taxon>Carnivora</taxon>
        <taxon>Caniformia</taxon>
        <taxon>Musteloidea</taxon>
        <taxon>Mustelidae</taxon>
        <taxon>Mustelinae</taxon>
        <taxon>Mustela</taxon>
    </lineage>
</organism>
<feature type="region of interest" description="Disordered" evidence="7">
    <location>
        <begin position="41"/>
        <end position="83"/>
    </location>
</feature>
<proteinExistence type="predicted"/>
<dbReference type="PANTHER" id="PTHR10229:SF0">
    <property type="entry name" value="GTP-BINDING PROTEIN 6-RELATED"/>
    <property type="match status" value="1"/>
</dbReference>
<dbReference type="GO" id="GO:0043022">
    <property type="term" value="F:ribosome binding"/>
    <property type="evidence" value="ECO:0007669"/>
    <property type="project" value="TreeGrafter"/>
</dbReference>
<evidence type="ECO:0000256" key="3">
    <source>
        <dbReference type="ARBA" id="ARBA00022842"/>
    </source>
</evidence>
<feature type="compositionally biased region" description="Acidic residues" evidence="7">
    <location>
        <begin position="68"/>
        <end position="81"/>
    </location>
</feature>
<accession>A0A8U0N5M8</accession>
<name>A0A8U0N5M8_MUSPF</name>
<dbReference type="InterPro" id="IPR016496">
    <property type="entry name" value="GTPase_HflX"/>
</dbReference>
<dbReference type="GeneID" id="101673540"/>
<dbReference type="Gene3D" id="3.40.50.300">
    <property type="entry name" value="P-loop containing nucleotide triphosphate hydrolases"/>
    <property type="match status" value="1"/>
</dbReference>
<dbReference type="RefSeq" id="XP_004768389.2">
    <property type="nucleotide sequence ID" value="XM_004768332.3"/>
</dbReference>
<reference evidence="10" key="1">
    <citation type="submission" date="2025-08" db="UniProtKB">
        <authorList>
            <consortium name="RefSeq"/>
        </authorList>
    </citation>
    <scope>IDENTIFICATION</scope>
    <source>
        <tissue evidence="10">Brain</tissue>
    </source>
</reference>
<dbReference type="Pfam" id="PF13167">
    <property type="entry name" value="GTP-bdg_N"/>
    <property type="match status" value="1"/>
</dbReference>
<dbReference type="Pfam" id="PF01926">
    <property type="entry name" value="MMR_HSR1"/>
    <property type="match status" value="1"/>
</dbReference>
<keyword evidence="4" id="KW-0342">GTP-binding</keyword>
<evidence type="ECO:0000256" key="2">
    <source>
        <dbReference type="ARBA" id="ARBA00022741"/>
    </source>
</evidence>
<evidence type="ECO:0000256" key="1">
    <source>
        <dbReference type="ARBA" id="ARBA00022723"/>
    </source>
</evidence>
<keyword evidence="3" id="KW-0460">Magnesium</keyword>
<evidence type="ECO:0000256" key="4">
    <source>
        <dbReference type="ARBA" id="ARBA00023134"/>
    </source>
</evidence>
<feature type="coiled-coil region" evidence="6">
    <location>
        <begin position="364"/>
        <end position="391"/>
    </location>
</feature>
<sequence>MWALRASVRPGAWVSRVVRGRGAPRAAPPLPAFPHRALAAFGPGGLKGPGGGGRGPRADGPSSRAGEEEGLEDAEEEEEEELLRRDPLLPAGTQRVCLIHPEVKRGPRKQQRTGAEWQVAEAEALVHTLDGWSVVESMVVPSKTPDGKLTFGKGTLEHLTERVRGSPEITAVFLNVERLATPTKKELEARWGVPVFDRFTVVLHIFRCNARTKEARLQVALAELPLLRSRLKSSTARPDAQGWGSRYIMGSGPGGQDVDVSLRARLKSAVAFMGLSLQGCPPPAADVRGQEATARAPSAARSRLPGGKALGQWPRGRAGWGIPVRRSRSVSRSGTPVALLAQASSLPPPLADARSRASPGESFVQVQQRLLKEKEMKIRKALERLRQKRRLLGTRRRRQEFPVIAVVGYTNCGKTTLIKALTGDDAVQPRDQLFATLDVTAHAGWLPSRMAVIYMDTIGFLSQLPHSLIESFSATLEDVAHSDLIVHVRDVTHPETELQKASVLSSLRGLRLPAPLLDSMLEVHNKTDLVPGYSPVEPQAVAVSALRGHGLPELKARLEDAVLRATGRQVLTLRVRLAGAQLSWLHQEATVQAVDVIPEAGVADVTVVISKSAYGKFRKLFPE</sequence>
<dbReference type="CTD" id="8225"/>
<dbReference type="InterPro" id="IPR032305">
    <property type="entry name" value="GTP-bd_M"/>
</dbReference>
<dbReference type="PROSITE" id="PS51705">
    <property type="entry name" value="G_HFLX"/>
    <property type="match status" value="1"/>
</dbReference>
<dbReference type="GO" id="GO:0005737">
    <property type="term" value="C:cytoplasm"/>
    <property type="evidence" value="ECO:0007669"/>
    <property type="project" value="TreeGrafter"/>
</dbReference>
<dbReference type="CDD" id="cd01878">
    <property type="entry name" value="HflX"/>
    <property type="match status" value="1"/>
</dbReference>
<dbReference type="AlphaFoldDB" id="A0A8U0N5M8"/>
<dbReference type="InterPro" id="IPR025121">
    <property type="entry name" value="GTPase_HflX_N"/>
</dbReference>
<protein>
    <recommendedName>
        <fullName evidence="5">Putative GTP-binding protein 6</fullName>
    </recommendedName>
</protein>
<dbReference type="InterPro" id="IPR030394">
    <property type="entry name" value="G_HFLX_dom"/>
</dbReference>
<keyword evidence="2" id="KW-0547">Nucleotide-binding</keyword>
<dbReference type="SUPFAM" id="SSF52540">
    <property type="entry name" value="P-loop containing nucleoside triphosphate hydrolases"/>
    <property type="match status" value="1"/>
</dbReference>
<evidence type="ECO:0000313" key="9">
    <source>
        <dbReference type="Proteomes" id="UP000000715"/>
    </source>
</evidence>
<dbReference type="GO" id="GO:0005525">
    <property type="term" value="F:GTP binding"/>
    <property type="evidence" value="ECO:0007669"/>
    <property type="project" value="UniProtKB-KW"/>
</dbReference>
<dbReference type="Gene3D" id="3.40.50.11060">
    <property type="entry name" value="GTPase HflX, N-terminal domain"/>
    <property type="match status" value="1"/>
</dbReference>
<feature type="region of interest" description="Disordered" evidence="7">
    <location>
        <begin position="285"/>
        <end position="315"/>
    </location>
</feature>
<evidence type="ECO:0000256" key="7">
    <source>
        <dbReference type="SAM" id="MobiDB-lite"/>
    </source>
</evidence>
<dbReference type="InterPro" id="IPR006073">
    <property type="entry name" value="GTP-bd"/>
</dbReference>
<dbReference type="InterPro" id="IPR042108">
    <property type="entry name" value="GTPase_HflX_N_sf"/>
</dbReference>
<dbReference type="Proteomes" id="UP000000715">
    <property type="component" value="Unplaced"/>
</dbReference>
<feature type="compositionally biased region" description="Low complexity" evidence="7">
    <location>
        <begin position="292"/>
        <end position="303"/>
    </location>
</feature>
<feature type="domain" description="Hflx-type G" evidence="8">
    <location>
        <begin position="402"/>
        <end position="566"/>
    </location>
</feature>
<evidence type="ECO:0000259" key="8">
    <source>
        <dbReference type="PROSITE" id="PS51705"/>
    </source>
</evidence>
<keyword evidence="1" id="KW-0479">Metal-binding</keyword>
<dbReference type="FunFam" id="3.40.50.300:FF:000886">
    <property type="entry name" value="Putative GTP-binding protein 6"/>
    <property type="match status" value="1"/>
</dbReference>
<gene>
    <name evidence="10" type="primary">GTPBP6</name>
</gene>
<dbReference type="PANTHER" id="PTHR10229">
    <property type="entry name" value="GTP-BINDING PROTEIN HFLX"/>
    <property type="match status" value="1"/>
</dbReference>
<evidence type="ECO:0000256" key="6">
    <source>
        <dbReference type="SAM" id="Coils"/>
    </source>
</evidence>
<evidence type="ECO:0000256" key="5">
    <source>
        <dbReference type="ARBA" id="ARBA00070394"/>
    </source>
</evidence>
<keyword evidence="9" id="KW-1185">Reference proteome</keyword>
<dbReference type="InterPro" id="IPR027417">
    <property type="entry name" value="P-loop_NTPase"/>
</dbReference>
<keyword evidence="6" id="KW-0175">Coiled coil</keyword>
<evidence type="ECO:0000313" key="10">
    <source>
        <dbReference type="RefSeq" id="XP_004768389.2"/>
    </source>
</evidence>